<evidence type="ECO:0000256" key="2">
    <source>
        <dbReference type="ARBA" id="ARBA00012438"/>
    </source>
</evidence>
<gene>
    <name evidence="10" type="ORF">CWE13_10745</name>
</gene>
<proteinExistence type="predicted"/>
<dbReference type="PROSITE" id="PS50109">
    <property type="entry name" value="HIS_KIN"/>
    <property type="match status" value="1"/>
</dbReference>
<evidence type="ECO:0000256" key="6">
    <source>
        <dbReference type="ARBA" id="ARBA00022840"/>
    </source>
</evidence>
<comment type="caution">
    <text evidence="10">The sequence shown here is derived from an EMBL/GenBank/DDBJ whole genome shotgun (WGS) entry which is preliminary data.</text>
</comment>
<keyword evidence="8" id="KW-1133">Transmembrane helix</keyword>
<evidence type="ECO:0000313" key="10">
    <source>
        <dbReference type="EMBL" id="RUO36011.1"/>
    </source>
</evidence>
<feature type="transmembrane region" description="Helical" evidence="8">
    <location>
        <begin position="12"/>
        <end position="32"/>
    </location>
</feature>
<dbReference type="RefSeq" id="WP_126808484.1">
    <property type="nucleotide sequence ID" value="NZ_PIPP01000005.1"/>
</dbReference>
<dbReference type="InterPro" id="IPR050980">
    <property type="entry name" value="2C_sensor_his_kinase"/>
</dbReference>
<dbReference type="PANTHER" id="PTHR44936:SF10">
    <property type="entry name" value="SENSOR PROTEIN RSTB"/>
    <property type="match status" value="1"/>
</dbReference>
<feature type="transmembrane region" description="Helical" evidence="8">
    <location>
        <begin position="91"/>
        <end position="108"/>
    </location>
</feature>
<comment type="catalytic activity">
    <reaction evidence="1">
        <text>ATP + protein L-histidine = ADP + protein N-phospho-L-histidine.</text>
        <dbReference type="EC" id="2.7.13.3"/>
    </reaction>
</comment>
<organism evidence="10 11">
    <name type="scientific">Aliidiomarina shirensis</name>
    <dbReference type="NCBI Taxonomy" id="1048642"/>
    <lineage>
        <taxon>Bacteria</taxon>
        <taxon>Pseudomonadati</taxon>
        <taxon>Pseudomonadota</taxon>
        <taxon>Gammaproteobacteria</taxon>
        <taxon>Alteromonadales</taxon>
        <taxon>Idiomarinaceae</taxon>
        <taxon>Aliidiomarina</taxon>
    </lineage>
</organism>
<dbReference type="EMBL" id="PIPP01000005">
    <property type="protein sequence ID" value="RUO36011.1"/>
    <property type="molecule type" value="Genomic_DNA"/>
</dbReference>
<dbReference type="OrthoDB" id="9785252at2"/>
<dbReference type="PANTHER" id="PTHR44936">
    <property type="entry name" value="SENSOR PROTEIN CREC"/>
    <property type="match status" value="1"/>
</dbReference>
<evidence type="ECO:0000259" key="9">
    <source>
        <dbReference type="PROSITE" id="PS50109"/>
    </source>
</evidence>
<evidence type="ECO:0000256" key="7">
    <source>
        <dbReference type="SAM" id="Coils"/>
    </source>
</evidence>
<keyword evidence="11" id="KW-1185">Reference proteome</keyword>
<dbReference type="GO" id="GO:0005524">
    <property type="term" value="F:ATP binding"/>
    <property type="evidence" value="ECO:0007669"/>
    <property type="project" value="UniProtKB-KW"/>
</dbReference>
<reference evidence="11" key="1">
    <citation type="journal article" date="2018" name="Front. Microbiol.">
        <title>Genome-Based Analysis Reveals the Taxonomy and Diversity of the Family Idiomarinaceae.</title>
        <authorList>
            <person name="Liu Y."/>
            <person name="Lai Q."/>
            <person name="Shao Z."/>
        </authorList>
    </citation>
    <scope>NUCLEOTIDE SEQUENCE [LARGE SCALE GENOMIC DNA]</scope>
    <source>
        <strain evidence="11">AIS</strain>
    </source>
</reference>
<feature type="domain" description="Histidine kinase" evidence="9">
    <location>
        <begin position="199"/>
        <end position="402"/>
    </location>
</feature>
<evidence type="ECO:0000256" key="8">
    <source>
        <dbReference type="SAM" id="Phobius"/>
    </source>
</evidence>
<dbReference type="Proteomes" id="UP000286934">
    <property type="component" value="Unassembled WGS sequence"/>
</dbReference>
<dbReference type="Pfam" id="PF02518">
    <property type="entry name" value="HATPase_c"/>
    <property type="match status" value="1"/>
</dbReference>
<evidence type="ECO:0000256" key="5">
    <source>
        <dbReference type="ARBA" id="ARBA00022777"/>
    </source>
</evidence>
<keyword evidence="5" id="KW-0418">Kinase</keyword>
<dbReference type="AlphaFoldDB" id="A0A432WQH9"/>
<keyword evidence="7" id="KW-0175">Coiled coil</keyword>
<dbReference type="Gene3D" id="3.30.565.10">
    <property type="entry name" value="Histidine kinase-like ATPase, C-terminal domain"/>
    <property type="match status" value="1"/>
</dbReference>
<keyword evidence="4" id="KW-0547">Nucleotide-binding</keyword>
<keyword evidence="3" id="KW-0808">Transferase</keyword>
<evidence type="ECO:0000256" key="1">
    <source>
        <dbReference type="ARBA" id="ARBA00000085"/>
    </source>
</evidence>
<dbReference type="InterPro" id="IPR005467">
    <property type="entry name" value="His_kinase_dom"/>
</dbReference>
<dbReference type="InterPro" id="IPR036890">
    <property type="entry name" value="HATPase_C_sf"/>
</dbReference>
<evidence type="ECO:0000313" key="11">
    <source>
        <dbReference type="Proteomes" id="UP000286934"/>
    </source>
</evidence>
<dbReference type="GO" id="GO:0005886">
    <property type="term" value="C:plasma membrane"/>
    <property type="evidence" value="ECO:0007669"/>
    <property type="project" value="TreeGrafter"/>
</dbReference>
<feature type="coiled-coil region" evidence="7">
    <location>
        <begin position="163"/>
        <end position="190"/>
    </location>
</feature>
<accession>A0A432WQH9</accession>
<dbReference type="SUPFAM" id="SSF55874">
    <property type="entry name" value="ATPase domain of HSP90 chaperone/DNA topoisomerase II/histidine kinase"/>
    <property type="match status" value="1"/>
</dbReference>
<evidence type="ECO:0000256" key="3">
    <source>
        <dbReference type="ARBA" id="ARBA00022679"/>
    </source>
</evidence>
<feature type="transmembrane region" description="Helical" evidence="8">
    <location>
        <begin position="38"/>
        <end position="59"/>
    </location>
</feature>
<dbReference type="GO" id="GO:0000155">
    <property type="term" value="F:phosphorelay sensor kinase activity"/>
    <property type="evidence" value="ECO:0007669"/>
    <property type="project" value="TreeGrafter"/>
</dbReference>
<keyword evidence="6" id="KW-0067">ATP-binding</keyword>
<dbReference type="InterPro" id="IPR003594">
    <property type="entry name" value="HATPase_dom"/>
</dbReference>
<keyword evidence="8" id="KW-0472">Membrane</keyword>
<sequence>MQRVVASTSWFIRALYSASAIIFTVMALLQFTRQEFNLLVVWLVLGLLSATAGAVTWLLRERKSEALGFFQIFVIVILWVCALALSGGAMNPANSFLLLPIAIAFLMLSAPRAWVILLITFIAQALFLWNMQHSSSADNALVEHYSAMSFTFFVAATLLATMIRIVRKRLENSQAKLQKLREDQLRQEQILAVATASAQYTHELATPLATVSLLHEELREEFPNHPVLREMAEPLERVKLLLKDLRSVTHSLDNNEMREFCVDELLVELQEQLTIAHASVSIEFVSEGESGASIEADHALLPAILNLIRNAAREVELIGSGKVSVHSSCEHGSWLLRIENPNQSMTEESLERLGVRRAQSESGFGIGMLLSHATLERFSGSLAVRLQTQNLVVQEVRIPLYQMRDS</sequence>
<protein>
    <recommendedName>
        <fullName evidence="2">histidine kinase</fullName>
        <ecNumber evidence="2">2.7.13.3</ecNumber>
    </recommendedName>
</protein>
<dbReference type="EC" id="2.7.13.3" evidence="2"/>
<feature type="transmembrane region" description="Helical" evidence="8">
    <location>
        <begin position="144"/>
        <end position="166"/>
    </location>
</feature>
<keyword evidence="8" id="KW-0812">Transmembrane</keyword>
<feature type="transmembrane region" description="Helical" evidence="8">
    <location>
        <begin position="66"/>
        <end position="85"/>
    </location>
</feature>
<name>A0A432WQH9_9GAMM</name>
<evidence type="ECO:0000256" key="4">
    <source>
        <dbReference type="ARBA" id="ARBA00022741"/>
    </source>
</evidence>